<dbReference type="AlphaFoldDB" id="A0A2H4SLR5"/>
<keyword evidence="2 3" id="KW-0378">Hydrolase</keyword>
<evidence type="ECO:0000313" key="5">
    <source>
        <dbReference type="EMBL" id="ATY64050.1"/>
    </source>
</evidence>
<dbReference type="Proteomes" id="UP000323067">
    <property type="component" value="Chromosome v"/>
</dbReference>
<dbReference type="InterPro" id="IPR050309">
    <property type="entry name" value="Type-B_Carboxylest/Lipase"/>
</dbReference>
<dbReference type="PROSITE" id="PS00122">
    <property type="entry name" value="CARBOXYLESTERASE_B_1"/>
    <property type="match status" value="1"/>
</dbReference>
<accession>A0A2H4SLR5</accession>
<dbReference type="SUPFAM" id="SSF53474">
    <property type="entry name" value="alpha/beta-Hydrolases"/>
    <property type="match status" value="1"/>
</dbReference>
<dbReference type="VEuPathDB" id="FungiDB:A9K55_003883"/>
<evidence type="ECO:0000256" key="1">
    <source>
        <dbReference type="ARBA" id="ARBA00005964"/>
    </source>
</evidence>
<dbReference type="Gene3D" id="3.40.50.1820">
    <property type="entry name" value="alpha/beta hydrolase"/>
    <property type="match status" value="1"/>
</dbReference>
<dbReference type="InterPro" id="IPR029058">
    <property type="entry name" value="AB_hydrolase_fold"/>
</dbReference>
<sequence length="463" mass="49865">MPSTVEIQLRDGVICALKHCDILRARGVRYAQAARFQGPQSVQPWTGIADCTRPASICPQLPSRLEALNGNITAGHAMDEDCLHVSICAPWREDMTALLPVVVFIHGGGYTSGGGDLDVYSGVELAAAGVVHVSITYRLGILGYQPVEGVAPANLGLLDQMAALRWIRDNISSFGGDAEKLTLSGSSAGGDSIYCLFAADGAEGLFQRAILMSTPLGVRHMDRRSMDAALERTAKASLGQNPADMPLEELFEVQKKLAIEARGFTALGLPFAPMLGHAPLPSSKAEFDARVQRALERIPIFVGYCRDEGVAFQGLFGGMSPDLQPALTTNVVDFISKSWFQDDSDKLWEQARAAGGNPWFYELVAAPDGSPFGATHTLEVPFLLGGWDAWKNAPMLEGGNAQELVKHVGAAVKRLWVAFACGEDVGQSRFTIDERFQSWVVVSKRNTVSSPVQERIDNSNGCT</sequence>
<dbReference type="EC" id="3.1.1.-" evidence="3"/>
<organism evidence="5 6">
    <name type="scientific">Cordyceps militaris</name>
    <name type="common">Caterpillar fungus</name>
    <name type="synonym">Clavaria militaris</name>
    <dbReference type="NCBI Taxonomy" id="73501"/>
    <lineage>
        <taxon>Eukaryota</taxon>
        <taxon>Fungi</taxon>
        <taxon>Dikarya</taxon>
        <taxon>Ascomycota</taxon>
        <taxon>Pezizomycotina</taxon>
        <taxon>Sordariomycetes</taxon>
        <taxon>Hypocreomycetidae</taxon>
        <taxon>Hypocreales</taxon>
        <taxon>Cordycipitaceae</taxon>
        <taxon>Cordyceps</taxon>
    </lineage>
</organism>
<gene>
    <name evidence="5" type="ORF">A9K55_003883</name>
</gene>
<dbReference type="PANTHER" id="PTHR11559">
    <property type="entry name" value="CARBOXYLESTERASE"/>
    <property type="match status" value="1"/>
</dbReference>
<feature type="domain" description="Carboxylesterase type B" evidence="4">
    <location>
        <begin position="26"/>
        <end position="313"/>
    </location>
</feature>
<dbReference type="GO" id="GO:0016787">
    <property type="term" value="F:hydrolase activity"/>
    <property type="evidence" value="ECO:0007669"/>
    <property type="project" value="UniProtKB-KW"/>
</dbReference>
<dbReference type="VEuPathDB" id="FungiDB:CCM_04930"/>
<name>A0A2H4SLR5_CORMI</name>
<dbReference type="InterPro" id="IPR019826">
    <property type="entry name" value="Carboxylesterase_B_AS"/>
</dbReference>
<comment type="similarity">
    <text evidence="1 3">Belongs to the type-B carboxylesterase/lipase family.</text>
</comment>
<protein>
    <recommendedName>
        <fullName evidence="3">Carboxylic ester hydrolase</fullName>
        <ecNumber evidence="3">3.1.1.-</ecNumber>
    </recommendedName>
</protein>
<evidence type="ECO:0000259" key="4">
    <source>
        <dbReference type="Pfam" id="PF00135"/>
    </source>
</evidence>
<evidence type="ECO:0000256" key="2">
    <source>
        <dbReference type="ARBA" id="ARBA00022801"/>
    </source>
</evidence>
<evidence type="ECO:0000256" key="3">
    <source>
        <dbReference type="RuleBase" id="RU361235"/>
    </source>
</evidence>
<proteinExistence type="inferred from homology"/>
<dbReference type="Pfam" id="PF00135">
    <property type="entry name" value="COesterase"/>
    <property type="match status" value="1"/>
</dbReference>
<reference evidence="5 6" key="1">
    <citation type="journal article" date="2017" name="BMC Genomics">
        <title>Chromosome level assembly and secondary metabolite potential of the parasitic fungus Cordyceps militaris.</title>
        <authorList>
            <person name="Kramer G.J."/>
            <person name="Nodwell J.R."/>
        </authorList>
    </citation>
    <scope>NUCLEOTIDE SEQUENCE [LARGE SCALE GENOMIC DNA]</scope>
    <source>
        <strain evidence="5 6">ATCC 34164</strain>
    </source>
</reference>
<dbReference type="EMBL" id="CP023325">
    <property type="protein sequence ID" value="ATY64050.1"/>
    <property type="molecule type" value="Genomic_DNA"/>
</dbReference>
<evidence type="ECO:0000313" key="6">
    <source>
        <dbReference type="Proteomes" id="UP000323067"/>
    </source>
</evidence>
<dbReference type="OrthoDB" id="408631at2759"/>
<dbReference type="InterPro" id="IPR002018">
    <property type="entry name" value="CarbesteraseB"/>
</dbReference>